<evidence type="ECO:0000256" key="6">
    <source>
        <dbReference type="SAM" id="MobiDB-lite"/>
    </source>
</evidence>
<dbReference type="Pfam" id="PF00746">
    <property type="entry name" value="Gram_pos_anchor"/>
    <property type="match status" value="1"/>
</dbReference>
<evidence type="ECO:0000313" key="9">
    <source>
        <dbReference type="EMBL" id="GAE29736.1"/>
    </source>
</evidence>
<feature type="region of interest" description="Disordered" evidence="6">
    <location>
        <begin position="1"/>
        <end position="45"/>
    </location>
</feature>
<feature type="compositionally biased region" description="Basic and acidic residues" evidence="6">
    <location>
        <begin position="22"/>
        <end position="45"/>
    </location>
</feature>
<keyword evidence="7" id="KW-1133">Transmembrane helix</keyword>
<evidence type="ECO:0000256" key="7">
    <source>
        <dbReference type="SAM" id="Phobius"/>
    </source>
</evidence>
<evidence type="ECO:0000256" key="5">
    <source>
        <dbReference type="ARBA" id="ARBA00023088"/>
    </source>
</evidence>
<proteinExistence type="predicted"/>
<keyword evidence="7" id="KW-0472">Membrane</keyword>
<keyword evidence="7" id="KW-0812">Transmembrane</keyword>
<evidence type="ECO:0000256" key="3">
    <source>
        <dbReference type="ARBA" id="ARBA00022525"/>
    </source>
</evidence>
<keyword evidence="10" id="KW-1185">Reference proteome</keyword>
<evidence type="ECO:0000256" key="2">
    <source>
        <dbReference type="ARBA" id="ARBA00022512"/>
    </source>
</evidence>
<dbReference type="AlphaFoldDB" id="W4QCF1"/>
<feature type="transmembrane region" description="Helical" evidence="7">
    <location>
        <begin position="51"/>
        <end position="71"/>
    </location>
</feature>
<comment type="caution">
    <text evidence="9">The sequence shown here is derived from an EMBL/GenBank/DDBJ whole genome shotgun (WGS) entry which is preliminary data.</text>
</comment>
<keyword evidence="4" id="KW-0732">Signal</keyword>
<name>W4QCF1_9BACI</name>
<dbReference type="Proteomes" id="UP000018895">
    <property type="component" value="Unassembled WGS sequence"/>
</dbReference>
<dbReference type="InterPro" id="IPR019931">
    <property type="entry name" value="LPXTG_anchor"/>
</dbReference>
<evidence type="ECO:0000313" key="10">
    <source>
        <dbReference type="Proteomes" id="UP000018895"/>
    </source>
</evidence>
<comment type="subcellular location">
    <subcellularLocation>
        <location evidence="1">Secreted</location>
        <location evidence="1">Cell wall</location>
        <topology evidence="1">Peptidoglycan-anchor</topology>
    </subcellularLocation>
</comment>
<accession>W4QCF1</accession>
<sequence>MENTNGDGTGNGDGVSDDDNDEKLTNDDEKEEKLGADGSDGERLPETATNAYNALLIGALLLIVGMIVFMIRRKVTVKE</sequence>
<dbReference type="NCBIfam" id="TIGR01167">
    <property type="entry name" value="LPXTG_anchor"/>
    <property type="match status" value="1"/>
</dbReference>
<gene>
    <name evidence="9" type="ORF">JCM9152_1116</name>
</gene>
<protein>
    <recommendedName>
        <fullName evidence="8">Gram-positive cocci surface proteins LPxTG domain-containing protein</fullName>
    </recommendedName>
</protein>
<dbReference type="RefSeq" id="WP_035341627.1">
    <property type="nucleotide sequence ID" value="NZ_BAUU01000006.1"/>
</dbReference>
<feature type="domain" description="Gram-positive cocci surface proteins LPxTG" evidence="8">
    <location>
        <begin position="41"/>
        <end position="74"/>
    </location>
</feature>
<evidence type="ECO:0000256" key="4">
    <source>
        <dbReference type="ARBA" id="ARBA00022729"/>
    </source>
</evidence>
<keyword evidence="3" id="KW-0964">Secreted</keyword>
<evidence type="ECO:0000259" key="8">
    <source>
        <dbReference type="Pfam" id="PF00746"/>
    </source>
</evidence>
<organism evidence="9 10">
    <name type="scientific">Halalkalibacter hemicellulosilyticusJCM 9152</name>
    <dbReference type="NCBI Taxonomy" id="1236971"/>
    <lineage>
        <taxon>Bacteria</taxon>
        <taxon>Bacillati</taxon>
        <taxon>Bacillota</taxon>
        <taxon>Bacilli</taxon>
        <taxon>Bacillales</taxon>
        <taxon>Bacillaceae</taxon>
        <taxon>Halalkalibacter</taxon>
    </lineage>
</organism>
<dbReference type="EMBL" id="BAUU01000006">
    <property type="protein sequence ID" value="GAE29736.1"/>
    <property type="molecule type" value="Genomic_DNA"/>
</dbReference>
<evidence type="ECO:0000256" key="1">
    <source>
        <dbReference type="ARBA" id="ARBA00004168"/>
    </source>
</evidence>
<reference evidence="9" key="1">
    <citation type="journal article" date="2014" name="Genome Announc.">
        <title>Draft Genome Sequences of Three Alkaliphilic Bacillus Strains, Bacillus wakoensis JCM 9140T, Bacillus akibai JCM 9157T, and Bacillus hemicellulosilyticus JCM 9152T.</title>
        <authorList>
            <person name="Yuki M."/>
            <person name="Oshima K."/>
            <person name="Suda W."/>
            <person name="Oshida Y."/>
            <person name="Kitamura K."/>
            <person name="Iida T."/>
            <person name="Hattori M."/>
            <person name="Ohkuma M."/>
        </authorList>
    </citation>
    <scope>NUCLEOTIDE SEQUENCE [LARGE SCALE GENOMIC DNA]</scope>
    <source>
        <strain evidence="9">JCM 9152</strain>
    </source>
</reference>
<keyword evidence="5" id="KW-0572">Peptidoglycan-anchor</keyword>
<keyword evidence="2" id="KW-0134">Cell wall</keyword>